<dbReference type="PANTHER" id="PTHR43639:SF1">
    <property type="entry name" value="SHORT-CHAIN DEHYDROGENASE_REDUCTASE FAMILY PROTEIN"/>
    <property type="match status" value="1"/>
</dbReference>
<organism evidence="5 6">
    <name type="scientific">Cellulomonas dongxiuzhuiae</name>
    <dbReference type="NCBI Taxonomy" id="2819979"/>
    <lineage>
        <taxon>Bacteria</taxon>
        <taxon>Bacillati</taxon>
        <taxon>Actinomycetota</taxon>
        <taxon>Actinomycetes</taxon>
        <taxon>Micrococcales</taxon>
        <taxon>Cellulomonadaceae</taxon>
        <taxon>Cellulomonas</taxon>
    </lineage>
</organism>
<gene>
    <name evidence="5" type="ORF">KKR89_15665</name>
</gene>
<name>A0ABX8GHN9_9CELL</name>
<dbReference type="RefSeq" id="WP_208196257.1">
    <property type="nucleotide sequence ID" value="NZ_CP076023.1"/>
</dbReference>
<keyword evidence="2" id="KW-0560">Oxidoreductase</keyword>
<dbReference type="InterPro" id="IPR057326">
    <property type="entry name" value="KR_dom"/>
</dbReference>
<dbReference type="Proteomes" id="UP000679335">
    <property type="component" value="Chromosome"/>
</dbReference>
<dbReference type="InterPro" id="IPR036291">
    <property type="entry name" value="NAD(P)-bd_dom_sf"/>
</dbReference>
<evidence type="ECO:0000256" key="1">
    <source>
        <dbReference type="ARBA" id="ARBA00006484"/>
    </source>
</evidence>
<accession>A0ABX8GHN9</accession>
<dbReference type="InterPro" id="IPR002347">
    <property type="entry name" value="SDR_fam"/>
</dbReference>
<evidence type="ECO:0000313" key="6">
    <source>
        <dbReference type="Proteomes" id="UP000679335"/>
    </source>
</evidence>
<feature type="domain" description="Ketoreductase" evidence="4">
    <location>
        <begin position="34"/>
        <end position="224"/>
    </location>
</feature>
<sequence>MTGTTTGATGTADTTHTTDATDTTDTTDTAEGARVAVVTGGNRGLGRASALALAADGTDVVLTYRQHEDEAAAVVAEVAALGRRAVALRLDTGDVTDVEGFAARLTAALRETWGRSSFDVLLNNAGHALATPLGGTTADDLQSLFDVHVRGVFLLTQALAPLVADGGRVVNVSSGLARFVQPGDHAGYGAMKAAVEALTRYWAVDLGGRGITVNVVAPGPVATDFAGGAVRDTGGLRAALSTQAALGRVGEAADIGAVVAAVASPALGWVTGQRIEASGGTRL</sequence>
<evidence type="ECO:0000256" key="3">
    <source>
        <dbReference type="SAM" id="MobiDB-lite"/>
    </source>
</evidence>
<dbReference type="PANTHER" id="PTHR43639">
    <property type="entry name" value="OXIDOREDUCTASE, SHORT-CHAIN DEHYDROGENASE/REDUCTASE FAMILY (AFU_ORTHOLOGUE AFUA_5G02870)"/>
    <property type="match status" value="1"/>
</dbReference>
<protein>
    <submittedName>
        <fullName evidence="5">SDR family oxidoreductase</fullName>
    </submittedName>
</protein>
<evidence type="ECO:0000313" key="5">
    <source>
        <dbReference type="EMBL" id="QWC15698.1"/>
    </source>
</evidence>
<dbReference type="Gene3D" id="3.40.50.720">
    <property type="entry name" value="NAD(P)-binding Rossmann-like Domain"/>
    <property type="match status" value="1"/>
</dbReference>
<feature type="region of interest" description="Disordered" evidence="3">
    <location>
        <begin position="1"/>
        <end position="28"/>
    </location>
</feature>
<dbReference type="EMBL" id="CP076023">
    <property type="protein sequence ID" value="QWC15698.1"/>
    <property type="molecule type" value="Genomic_DNA"/>
</dbReference>
<dbReference type="PRINTS" id="PR00080">
    <property type="entry name" value="SDRFAMILY"/>
</dbReference>
<dbReference type="PRINTS" id="PR00081">
    <property type="entry name" value="GDHRDH"/>
</dbReference>
<comment type="similarity">
    <text evidence="1">Belongs to the short-chain dehydrogenases/reductases (SDR) family.</text>
</comment>
<reference evidence="5 6" key="1">
    <citation type="submission" date="2021-05" db="EMBL/GenBank/DDBJ databases">
        <title>Novel species in genus Cellulomonas.</title>
        <authorList>
            <person name="Zhang G."/>
        </authorList>
    </citation>
    <scope>NUCLEOTIDE SEQUENCE [LARGE SCALE GENOMIC DNA]</scope>
    <source>
        <strain evidence="6">zg-ZUI157</strain>
    </source>
</reference>
<dbReference type="Pfam" id="PF13561">
    <property type="entry name" value="adh_short_C2"/>
    <property type="match status" value="1"/>
</dbReference>
<keyword evidence="6" id="KW-1185">Reference proteome</keyword>
<proteinExistence type="inferred from homology"/>
<dbReference type="SUPFAM" id="SSF51735">
    <property type="entry name" value="NAD(P)-binding Rossmann-fold domains"/>
    <property type="match status" value="1"/>
</dbReference>
<evidence type="ECO:0000256" key="2">
    <source>
        <dbReference type="ARBA" id="ARBA00023002"/>
    </source>
</evidence>
<evidence type="ECO:0000259" key="4">
    <source>
        <dbReference type="SMART" id="SM00822"/>
    </source>
</evidence>
<dbReference type="SMART" id="SM00822">
    <property type="entry name" value="PKS_KR"/>
    <property type="match status" value="1"/>
</dbReference>